<dbReference type="EMBL" id="ANPE02000140">
    <property type="protein sequence ID" value="EMY33994.1"/>
    <property type="molecule type" value="Genomic_DNA"/>
</dbReference>
<gene>
    <name evidence="3" type="ORF">D477_011956</name>
</gene>
<evidence type="ECO:0000256" key="2">
    <source>
        <dbReference type="SAM" id="SignalP"/>
    </source>
</evidence>
<feature type="region of interest" description="Disordered" evidence="1">
    <location>
        <begin position="25"/>
        <end position="61"/>
    </location>
</feature>
<dbReference type="Proteomes" id="UP000010729">
    <property type="component" value="Unassembled WGS sequence"/>
</dbReference>
<dbReference type="AlphaFoldDB" id="N1V1X0"/>
<proteinExistence type="predicted"/>
<evidence type="ECO:0000256" key="1">
    <source>
        <dbReference type="SAM" id="MobiDB-lite"/>
    </source>
</evidence>
<keyword evidence="2" id="KW-0732">Signal</keyword>
<sequence length="146" mass="16395">MLVAGTLFGLLATLGLAAPATAAYGTASTPSVQHHDDDDDDDHDRGRGGDDDDDDDARLRLSERGDDEIRVRGTDYEEDSRVKVWLVQFDDGDADVVDKERVWTDNDGDFRYTVDDLECGEKYQAFSWSRDDGWVKSNKIRLDCDD</sequence>
<evidence type="ECO:0000313" key="4">
    <source>
        <dbReference type="Proteomes" id="UP000010729"/>
    </source>
</evidence>
<evidence type="ECO:0000313" key="3">
    <source>
        <dbReference type="EMBL" id="EMY33994.1"/>
    </source>
</evidence>
<accession>N1V1X0</accession>
<comment type="caution">
    <text evidence="3">The sequence shown here is derived from an EMBL/GenBank/DDBJ whole genome shotgun (WGS) entry which is preliminary data.</text>
</comment>
<feature type="signal peptide" evidence="2">
    <location>
        <begin position="1"/>
        <end position="22"/>
    </location>
</feature>
<keyword evidence="4" id="KW-1185">Reference proteome</keyword>
<feature type="chain" id="PRO_5004113099" evidence="2">
    <location>
        <begin position="23"/>
        <end position="146"/>
    </location>
</feature>
<protein>
    <submittedName>
        <fullName evidence="3">Uncharacterized protein</fullName>
    </submittedName>
</protein>
<name>N1V1X0_9MICC</name>
<organism evidence="3 4">
    <name type="scientific">Arthrobacter crystallopoietes BAB-32</name>
    <dbReference type="NCBI Taxonomy" id="1246476"/>
    <lineage>
        <taxon>Bacteria</taxon>
        <taxon>Bacillati</taxon>
        <taxon>Actinomycetota</taxon>
        <taxon>Actinomycetes</taxon>
        <taxon>Micrococcales</taxon>
        <taxon>Micrococcaceae</taxon>
        <taxon>Crystallibacter</taxon>
    </lineage>
</organism>
<reference evidence="3 4" key="1">
    <citation type="journal article" date="2013" name="Genome Announc.">
        <title>Draft Genome Sequence of Arthrobacter crystallopoietes Strain BAB-32, Revealing Genes for Bioremediation.</title>
        <authorList>
            <person name="Joshi M.N."/>
            <person name="Pandit A.S."/>
            <person name="Sharma A."/>
            <person name="Pandya R.V."/>
            <person name="Desai S.M."/>
            <person name="Saxena A.K."/>
            <person name="Bagatharia S.B."/>
        </authorList>
    </citation>
    <scope>NUCLEOTIDE SEQUENCE [LARGE SCALE GENOMIC DNA]</scope>
    <source>
        <strain evidence="3 4">BAB-32</strain>
    </source>
</reference>